<organism evidence="1 2">
    <name type="scientific">Arthrobacter caoxuetaonis</name>
    <dbReference type="NCBI Taxonomy" id="2886935"/>
    <lineage>
        <taxon>Bacteria</taxon>
        <taxon>Bacillati</taxon>
        <taxon>Actinomycetota</taxon>
        <taxon>Actinomycetes</taxon>
        <taxon>Micrococcales</taxon>
        <taxon>Micrococcaceae</taxon>
        <taxon>Arthrobacter</taxon>
    </lineage>
</organism>
<dbReference type="Proteomes" id="UP001139158">
    <property type="component" value="Unassembled WGS sequence"/>
</dbReference>
<protein>
    <submittedName>
        <fullName evidence="1">Uncharacterized protein</fullName>
    </submittedName>
</protein>
<reference evidence="1" key="1">
    <citation type="submission" date="2021-10" db="EMBL/GenBank/DDBJ databases">
        <title>Novel species in genus Arthrobacter.</title>
        <authorList>
            <person name="Liu Y."/>
        </authorList>
    </citation>
    <scope>NUCLEOTIDE SEQUENCE</scope>
    <source>
        <strain evidence="1">Zg-Y453</strain>
    </source>
</reference>
<evidence type="ECO:0000313" key="2">
    <source>
        <dbReference type="Proteomes" id="UP001139158"/>
    </source>
</evidence>
<keyword evidence="2" id="KW-1185">Reference proteome</keyword>
<gene>
    <name evidence="1" type="ORF">LJ757_16620</name>
</gene>
<dbReference type="AlphaFoldDB" id="A0A9X1MFY9"/>
<evidence type="ECO:0000313" key="1">
    <source>
        <dbReference type="EMBL" id="MCC3299418.1"/>
    </source>
</evidence>
<sequence length="101" mass="10679">MNQSENSNEITAGQILKGLTDKGIDCLVYQTGGGTATIYAVMSRRIIIAGPGAYDFANPENSVFNTDDLYVGTTDDEDPGVTIPPGSTADQIVEAFFAANR</sequence>
<proteinExistence type="predicted"/>
<accession>A0A9X1MFY9</accession>
<name>A0A9X1MFY9_9MICC</name>
<comment type="caution">
    <text evidence="1">The sequence shown here is derived from an EMBL/GenBank/DDBJ whole genome shotgun (WGS) entry which is preliminary data.</text>
</comment>
<dbReference type="RefSeq" id="WP_227897405.1">
    <property type="nucleotide sequence ID" value="NZ_CP099467.1"/>
</dbReference>
<dbReference type="EMBL" id="JAJFZV010000018">
    <property type="protein sequence ID" value="MCC3299418.1"/>
    <property type="molecule type" value="Genomic_DNA"/>
</dbReference>